<dbReference type="Pfam" id="PF12728">
    <property type="entry name" value="HTH_17"/>
    <property type="match status" value="1"/>
</dbReference>
<accession>A0A645A248</accession>
<proteinExistence type="predicted"/>
<sequence length="98" mass="11512">MVSKLIIIREQELEEMFRNQLNDLKILIESNQSKVTNWISSEDVPNYLGVSRKTWQNYRDKKLIVFSQIGRKIWVKRSDLDAFIESGMIGKHGQTSKI</sequence>
<feature type="domain" description="Helix-turn-helix" evidence="1">
    <location>
        <begin position="38"/>
        <end position="87"/>
    </location>
</feature>
<dbReference type="PANTHER" id="PTHR34585:SF22">
    <property type="entry name" value="HELIX-TURN-HELIX DOMAIN-CONTAINING PROTEIN"/>
    <property type="match status" value="1"/>
</dbReference>
<dbReference type="AlphaFoldDB" id="A0A645A248"/>
<name>A0A645A248_9ZZZZ</name>
<gene>
    <name evidence="2" type="ORF">SDC9_93987</name>
</gene>
<organism evidence="2">
    <name type="scientific">bioreactor metagenome</name>
    <dbReference type="NCBI Taxonomy" id="1076179"/>
    <lineage>
        <taxon>unclassified sequences</taxon>
        <taxon>metagenomes</taxon>
        <taxon>ecological metagenomes</taxon>
    </lineage>
</organism>
<protein>
    <recommendedName>
        <fullName evidence="1">Helix-turn-helix domain-containing protein</fullName>
    </recommendedName>
</protein>
<dbReference type="InterPro" id="IPR009061">
    <property type="entry name" value="DNA-bd_dom_put_sf"/>
</dbReference>
<dbReference type="PANTHER" id="PTHR34585">
    <property type="match status" value="1"/>
</dbReference>
<dbReference type="EMBL" id="VSSQ01011617">
    <property type="protein sequence ID" value="MPM47279.1"/>
    <property type="molecule type" value="Genomic_DNA"/>
</dbReference>
<evidence type="ECO:0000259" key="1">
    <source>
        <dbReference type="Pfam" id="PF12728"/>
    </source>
</evidence>
<dbReference type="InterPro" id="IPR041657">
    <property type="entry name" value="HTH_17"/>
</dbReference>
<evidence type="ECO:0000313" key="2">
    <source>
        <dbReference type="EMBL" id="MPM47279.1"/>
    </source>
</evidence>
<comment type="caution">
    <text evidence="2">The sequence shown here is derived from an EMBL/GenBank/DDBJ whole genome shotgun (WGS) entry which is preliminary data.</text>
</comment>
<reference evidence="2" key="1">
    <citation type="submission" date="2019-08" db="EMBL/GenBank/DDBJ databases">
        <authorList>
            <person name="Kucharzyk K."/>
            <person name="Murdoch R.W."/>
            <person name="Higgins S."/>
            <person name="Loffler F."/>
        </authorList>
    </citation>
    <scope>NUCLEOTIDE SEQUENCE</scope>
</reference>
<dbReference type="SUPFAM" id="SSF46955">
    <property type="entry name" value="Putative DNA-binding domain"/>
    <property type="match status" value="1"/>
</dbReference>